<reference evidence="6 7" key="2">
    <citation type="submission" date="2019-04" db="EMBL/GenBank/DDBJ databases">
        <title>Genome sequencing of Clostridium botulinum Groups I-IV and Clostridium butyricum.</title>
        <authorList>
            <person name="Brunt J."/>
            <person name="Van Vliet A.H.M."/>
            <person name="Stringer S.C."/>
            <person name="Carter A.T."/>
            <person name="Peck M.W."/>
        </authorList>
    </citation>
    <scope>NUCLEOTIDE SEQUENCE [LARGE SCALE GENOMIC DNA]</scope>
    <source>
        <strain evidence="3 7">1605</strain>
        <strain evidence="4 6">CB-K-33E</strain>
    </source>
</reference>
<dbReference type="Pfam" id="PF17099">
    <property type="entry name" value="TrpP"/>
    <property type="match status" value="1"/>
</dbReference>
<keyword evidence="1" id="KW-0812">Transmembrane</keyword>
<dbReference type="OrthoDB" id="2243651at2"/>
<evidence type="ECO:0000313" key="2">
    <source>
        <dbReference type="EMBL" id="NFA43428.1"/>
    </source>
</evidence>
<reference evidence="2 5" key="1">
    <citation type="submission" date="2019-02" db="EMBL/GenBank/DDBJ databases">
        <title>Genome sequencing of Clostridium botulinum clinical isolates.</title>
        <authorList>
            <person name="Brunt J."/>
            <person name="Van Vliet A.H.M."/>
            <person name="Stringer S.C."/>
            <person name="Grant K.A."/>
            <person name="Carter A.C."/>
            <person name="Peck M.W."/>
        </authorList>
    </citation>
    <scope>NUCLEOTIDE SEQUENCE [LARGE SCALE GENOMIC DNA]</scope>
    <source>
        <strain evidence="2 5">H113700579</strain>
    </source>
</reference>
<dbReference type="Proteomes" id="UP000473681">
    <property type="component" value="Unassembled WGS sequence"/>
</dbReference>
<sequence>MNTKRMITNAILIAIGVILHQLTPALGLPMQPDFALAMLFIIIVYNKDYKTTMICGLIVGIFTALTSKTPGGQLPNLADKFITCNIMYLMLMPLRKRVGMNIQIIMLLSVGTLVSGTIFLTVLMLTAGLPGGASFGILFMAVVLPTTVLNAFAGYVVYKIVARTVITTKAYA</sequence>
<protein>
    <submittedName>
        <fullName evidence="4">Tryptophan transporter</fullName>
    </submittedName>
</protein>
<dbReference type="Proteomes" id="UP000472355">
    <property type="component" value="Unassembled WGS sequence"/>
</dbReference>
<keyword evidence="1" id="KW-1133">Transmembrane helix</keyword>
<evidence type="ECO:0000313" key="6">
    <source>
        <dbReference type="Proteomes" id="UP000473681"/>
    </source>
</evidence>
<evidence type="ECO:0000313" key="3">
    <source>
        <dbReference type="EMBL" id="NFF87953.1"/>
    </source>
</evidence>
<dbReference type="AlphaFoldDB" id="A0A0C2S7A9"/>
<dbReference type="RefSeq" id="WP_012450577.1">
    <property type="nucleotide sequence ID" value="NZ_CP010520.1"/>
</dbReference>
<dbReference type="EMBL" id="SWVK01000010">
    <property type="protein sequence ID" value="NFN35217.1"/>
    <property type="molecule type" value="Genomic_DNA"/>
</dbReference>
<dbReference type="Proteomes" id="UP000476820">
    <property type="component" value="Unassembled WGS sequence"/>
</dbReference>
<gene>
    <name evidence="2" type="ORF">EXM65_12800</name>
    <name evidence="3" type="ORF">FC774_08750</name>
    <name evidence="4" type="ORF">FDB51_08735</name>
</gene>
<dbReference type="InterPro" id="IPR031360">
    <property type="entry name" value="TrpP"/>
</dbReference>
<feature type="transmembrane region" description="Helical" evidence="1">
    <location>
        <begin position="135"/>
        <end position="158"/>
    </location>
</feature>
<proteinExistence type="predicted"/>
<dbReference type="EMBL" id="SWOV01000019">
    <property type="protein sequence ID" value="NFF87953.1"/>
    <property type="molecule type" value="Genomic_DNA"/>
</dbReference>
<evidence type="ECO:0000313" key="7">
    <source>
        <dbReference type="Proteomes" id="UP000476820"/>
    </source>
</evidence>
<accession>A0A0C2S7A9</accession>
<organism evidence="4 6">
    <name type="scientific">Clostridium botulinum</name>
    <dbReference type="NCBI Taxonomy" id="1491"/>
    <lineage>
        <taxon>Bacteria</taxon>
        <taxon>Bacillati</taxon>
        <taxon>Bacillota</taxon>
        <taxon>Clostridia</taxon>
        <taxon>Eubacteriales</taxon>
        <taxon>Clostridiaceae</taxon>
        <taxon>Clostridium</taxon>
    </lineage>
</organism>
<evidence type="ECO:0000313" key="5">
    <source>
        <dbReference type="Proteomes" id="UP000472355"/>
    </source>
</evidence>
<dbReference type="EMBL" id="SGKU01000038">
    <property type="protein sequence ID" value="NFA43428.1"/>
    <property type="molecule type" value="Genomic_DNA"/>
</dbReference>
<keyword evidence="1" id="KW-0472">Membrane</keyword>
<feature type="transmembrane region" description="Helical" evidence="1">
    <location>
        <begin position="104"/>
        <end position="129"/>
    </location>
</feature>
<name>A0A0C2S7A9_CLOBO</name>
<evidence type="ECO:0000256" key="1">
    <source>
        <dbReference type="SAM" id="Phobius"/>
    </source>
</evidence>
<comment type="caution">
    <text evidence="4">The sequence shown here is derived from an EMBL/GenBank/DDBJ whole genome shotgun (WGS) entry which is preliminary data.</text>
</comment>
<evidence type="ECO:0000313" key="4">
    <source>
        <dbReference type="EMBL" id="NFN35217.1"/>
    </source>
</evidence>